<proteinExistence type="predicted"/>
<keyword evidence="3" id="KW-1185">Reference proteome</keyword>
<dbReference type="RefSeq" id="WP_153835134.1">
    <property type="nucleotide sequence ID" value="NZ_JBHUMW010000054.1"/>
</dbReference>
<sequence>MSLQKLVNTIISFRYRREHFTYFSHSFYSTSKRQLKSELEMRNISNGKKLKEQLDWLWDTGVRYEFQRILNTIKMTPPEDREEQMRIMPKDGEHYPLYQLLIKQMYRIPKGGIVAIDMTEYLLLITAGKRLGYLSEQEADQLAIQAVKLLQQGYQNWIEFIYGYSLGQQIQAINYDTKFIEQNYKYFQHWLYSKKSPFYLIDWQMDLSPENN</sequence>
<comment type="caution">
    <text evidence="2">The sequence shown here is derived from an EMBL/GenBank/DDBJ whole genome shotgun (WGS) entry which is preliminary data.</text>
</comment>
<protein>
    <submittedName>
        <fullName evidence="2">DUF1266 domain-containing protein</fullName>
    </submittedName>
</protein>
<reference evidence="2 3" key="1">
    <citation type="submission" date="2019-10" db="EMBL/GenBank/DDBJ databases">
        <title>Gracilibacillus salitolerans sp. nov., a moderate halophile isolated from a saline soil in northwest China.</title>
        <authorList>
            <person name="Gan L."/>
        </authorList>
    </citation>
    <scope>NUCLEOTIDE SEQUENCE [LARGE SCALE GENOMIC DNA]</scope>
    <source>
        <strain evidence="2 3">TP2-8</strain>
    </source>
</reference>
<dbReference type="EMBL" id="WJEE01000015">
    <property type="protein sequence ID" value="MRI66407.1"/>
    <property type="molecule type" value="Genomic_DNA"/>
</dbReference>
<dbReference type="InterPro" id="IPR009677">
    <property type="entry name" value="DUF1266"/>
</dbReference>
<evidence type="ECO:0000313" key="2">
    <source>
        <dbReference type="EMBL" id="MRI66407.1"/>
    </source>
</evidence>
<evidence type="ECO:0000259" key="1">
    <source>
        <dbReference type="Pfam" id="PF06889"/>
    </source>
</evidence>
<name>A0A6N7QWB9_9BACI</name>
<accession>A0A6N7QWB9</accession>
<dbReference type="Proteomes" id="UP000435187">
    <property type="component" value="Unassembled WGS sequence"/>
</dbReference>
<dbReference type="AlphaFoldDB" id="A0A6N7QWB9"/>
<feature type="domain" description="DUF1266" evidence="1">
    <location>
        <begin position="44"/>
        <end position="203"/>
    </location>
</feature>
<gene>
    <name evidence="2" type="ORF">GH885_08585</name>
</gene>
<evidence type="ECO:0000313" key="3">
    <source>
        <dbReference type="Proteomes" id="UP000435187"/>
    </source>
</evidence>
<dbReference type="Pfam" id="PF06889">
    <property type="entry name" value="DUF1266"/>
    <property type="match status" value="1"/>
</dbReference>
<organism evidence="2 3">
    <name type="scientific">Gracilibacillus thailandensis</name>
    <dbReference type="NCBI Taxonomy" id="563735"/>
    <lineage>
        <taxon>Bacteria</taxon>
        <taxon>Bacillati</taxon>
        <taxon>Bacillota</taxon>
        <taxon>Bacilli</taxon>
        <taxon>Bacillales</taxon>
        <taxon>Bacillaceae</taxon>
        <taxon>Gracilibacillus</taxon>
    </lineage>
</organism>